<dbReference type="RefSeq" id="WP_109671812.1">
    <property type="nucleotide sequence ID" value="NZ_QGDT01000001.1"/>
</dbReference>
<gene>
    <name evidence="2" type="ORF">CLV98_10148</name>
</gene>
<dbReference type="SUPFAM" id="SSF88874">
    <property type="entry name" value="Receptor-binding domain of short tail fibre protein gp12"/>
    <property type="match status" value="1"/>
</dbReference>
<dbReference type="EMBL" id="QGDT01000001">
    <property type="protein sequence ID" value="PWJ59874.1"/>
    <property type="molecule type" value="Genomic_DNA"/>
</dbReference>
<organism evidence="2 3">
    <name type="scientific">Dyadobacter jejuensis</name>
    <dbReference type="NCBI Taxonomy" id="1082580"/>
    <lineage>
        <taxon>Bacteria</taxon>
        <taxon>Pseudomonadati</taxon>
        <taxon>Bacteroidota</taxon>
        <taxon>Cytophagia</taxon>
        <taxon>Cytophagales</taxon>
        <taxon>Spirosomataceae</taxon>
        <taxon>Dyadobacter</taxon>
    </lineage>
</organism>
<reference evidence="2 3" key="1">
    <citation type="submission" date="2018-03" db="EMBL/GenBank/DDBJ databases">
        <title>Genomic Encyclopedia of Archaeal and Bacterial Type Strains, Phase II (KMG-II): from individual species to whole genera.</title>
        <authorList>
            <person name="Goeker M."/>
        </authorList>
    </citation>
    <scope>NUCLEOTIDE SEQUENCE [LARGE SCALE GENOMIC DNA]</scope>
    <source>
        <strain evidence="2 3">DSM 100346</strain>
    </source>
</reference>
<sequence length="135" mass="14439">MEVYPGMICVFLQATIPREWATGNGQPSPISPNTTLSPVLGGCYGGHGLGAYASTNLGGRGLFGATTTKDTGTRLSDSRTQNDDQVATSIHVGHRAPRRTSPLLTGQAVSKLLLQLTLLVSRHRLQVFGKHFFSF</sequence>
<keyword evidence="3" id="KW-1185">Reference proteome</keyword>
<evidence type="ECO:0000259" key="1">
    <source>
        <dbReference type="Pfam" id="PF07484"/>
    </source>
</evidence>
<dbReference type="Proteomes" id="UP000245880">
    <property type="component" value="Unassembled WGS sequence"/>
</dbReference>
<evidence type="ECO:0000313" key="3">
    <source>
        <dbReference type="Proteomes" id="UP000245880"/>
    </source>
</evidence>
<proteinExistence type="predicted"/>
<evidence type="ECO:0000313" key="2">
    <source>
        <dbReference type="EMBL" id="PWJ59874.1"/>
    </source>
</evidence>
<dbReference type="InterPro" id="IPR011083">
    <property type="entry name" value="Phage_tail_collar_dom"/>
</dbReference>
<feature type="domain" description="Phage tail collar" evidence="1">
    <location>
        <begin position="6"/>
        <end position="48"/>
    </location>
</feature>
<protein>
    <submittedName>
        <fullName evidence="2">Tail collar domain</fullName>
    </submittedName>
</protein>
<comment type="caution">
    <text evidence="2">The sequence shown here is derived from an EMBL/GenBank/DDBJ whole genome shotgun (WGS) entry which is preliminary data.</text>
</comment>
<dbReference type="AlphaFoldDB" id="A0A316ARL3"/>
<name>A0A316ARL3_9BACT</name>
<dbReference type="Pfam" id="PF07484">
    <property type="entry name" value="Collar"/>
    <property type="match status" value="1"/>
</dbReference>
<accession>A0A316ARL3</accession>